<sequence length="100" mass="11078">MLQTDAGDGDASRHSFDRRALEEARVAGLYGNELAAVLLGRSPTDLVPPDVDEDPQAYADRAVREFLRLYVRCWHGGLNGSAGLRDPSNRTRQSPRNDVR</sequence>
<feature type="region of interest" description="Disordered" evidence="1">
    <location>
        <begin position="77"/>
        <end position="100"/>
    </location>
</feature>
<evidence type="ECO:0000313" key="2">
    <source>
        <dbReference type="EMBL" id="MDQ0442642.1"/>
    </source>
</evidence>
<accession>A0ABU0HJZ5</accession>
<gene>
    <name evidence="2" type="ORF">QO016_002139</name>
</gene>
<dbReference type="Proteomes" id="UP001236369">
    <property type="component" value="Unassembled WGS sequence"/>
</dbReference>
<name>A0ABU0HJZ5_9HYPH</name>
<protein>
    <submittedName>
        <fullName evidence="2">Uncharacterized protein</fullName>
    </submittedName>
</protein>
<dbReference type="EMBL" id="JAUSVV010000004">
    <property type="protein sequence ID" value="MDQ0442642.1"/>
    <property type="molecule type" value="Genomic_DNA"/>
</dbReference>
<proteinExistence type="predicted"/>
<evidence type="ECO:0000256" key="1">
    <source>
        <dbReference type="SAM" id="MobiDB-lite"/>
    </source>
</evidence>
<evidence type="ECO:0000313" key="3">
    <source>
        <dbReference type="Proteomes" id="UP001236369"/>
    </source>
</evidence>
<comment type="caution">
    <text evidence="2">The sequence shown here is derived from an EMBL/GenBank/DDBJ whole genome shotgun (WGS) entry which is preliminary data.</text>
</comment>
<keyword evidence="3" id="KW-1185">Reference proteome</keyword>
<reference evidence="2 3" key="1">
    <citation type="submission" date="2023-07" db="EMBL/GenBank/DDBJ databases">
        <title>Genomic Encyclopedia of Type Strains, Phase IV (KMG-IV): sequencing the most valuable type-strain genomes for metagenomic binning, comparative biology and taxonomic classification.</title>
        <authorList>
            <person name="Goeker M."/>
        </authorList>
    </citation>
    <scope>NUCLEOTIDE SEQUENCE [LARGE SCALE GENOMIC DNA]</scope>
    <source>
        <strain evidence="2 3">DSM 19562</strain>
    </source>
</reference>
<organism evidence="2 3">
    <name type="scientific">Methylobacterium persicinum</name>
    <dbReference type="NCBI Taxonomy" id="374426"/>
    <lineage>
        <taxon>Bacteria</taxon>
        <taxon>Pseudomonadati</taxon>
        <taxon>Pseudomonadota</taxon>
        <taxon>Alphaproteobacteria</taxon>
        <taxon>Hyphomicrobiales</taxon>
        <taxon>Methylobacteriaceae</taxon>
        <taxon>Methylobacterium</taxon>
    </lineage>
</organism>